<protein>
    <recommendedName>
        <fullName evidence="2">protein-tyrosine-phosphatase</fullName>
        <ecNumber evidence="2">3.1.3.48</ecNumber>
    </recommendedName>
</protein>
<dbReference type="Gene3D" id="3.40.50.2300">
    <property type="match status" value="1"/>
</dbReference>
<dbReference type="EMBL" id="BJZV01000021">
    <property type="protein sequence ID" value="GEP11638.1"/>
    <property type="molecule type" value="Genomic_DNA"/>
</dbReference>
<keyword evidence="3" id="KW-0378">Hydrolase</keyword>
<evidence type="ECO:0000256" key="4">
    <source>
        <dbReference type="ARBA" id="ARBA00022912"/>
    </source>
</evidence>
<feature type="active site" description="Proton donor" evidence="5">
    <location>
        <position position="133"/>
    </location>
</feature>
<dbReference type="AlphaFoldDB" id="A0A512JNX5"/>
<dbReference type="InterPro" id="IPR036196">
    <property type="entry name" value="Ptyr_pPase_sf"/>
</dbReference>
<dbReference type="SMART" id="SM00226">
    <property type="entry name" value="LMWPc"/>
    <property type="match status" value="1"/>
</dbReference>
<evidence type="ECO:0000256" key="3">
    <source>
        <dbReference type="ARBA" id="ARBA00022801"/>
    </source>
</evidence>
<reference evidence="7 8" key="1">
    <citation type="submission" date="2019-07" db="EMBL/GenBank/DDBJ databases">
        <title>Whole genome shotgun sequence of Methylobacterium gnaphalii NBRC 107716.</title>
        <authorList>
            <person name="Hosoyama A."/>
            <person name="Uohara A."/>
            <person name="Ohji S."/>
            <person name="Ichikawa N."/>
        </authorList>
    </citation>
    <scope>NUCLEOTIDE SEQUENCE [LARGE SCALE GENOMIC DNA]</scope>
    <source>
        <strain evidence="7 8">NBRC 107716</strain>
    </source>
</reference>
<dbReference type="GO" id="GO:0004725">
    <property type="term" value="F:protein tyrosine phosphatase activity"/>
    <property type="evidence" value="ECO:0007669"/>
    <property type="project" value="UniProtKB-EC"/>
</dbReference>
<dbReference type="InterPro" id="IPR017867">
    <property type="entry name" value="Tyr_phospatase_low_mol_wt"/>
</dbReference>
<dbReference type="Pfam" id="PF01451">
    <property type="entry name" value="LMWPc"/>
    <property type="match status" value="1"/>
</dbReference>
<feature type="domain" description="Phosphotyrosine protein phosphatase I" evidence="6">
    <location>
        <begin position="13"/>
        <end position="159"/>
    </location>
</feature>
<dbReference type="PRINTS" id="PR00719">
    <property type="entry name" value="LMWPTPASE"/>
</dbReference>
<comment type="caution">
    <text evidence="7">The sequence shown here is derived from an EMBL/GenBank/DDBJ whole genome shotgun (WGS) entry which is preliminary data.</text>
</comment>
<keyword evidence="8" id="KW-1185">Reference proteome</keyword>
<dbReference type="PANTHER" id="PTHR11717:SF7">
    <property type="entry name" value="LOW MOLECULAR WEIGHT PHOSPHOTYROSINE PROTEIN PHOSPHATASE"/>
    <property type="match status" value="1"/>
</dbReference>
<evidence type="ECO:0000313" key="8">
    <source>
        <dbReference type="Proteomes" id="UP000321750"/>
    </source>
</evidence>
<dbReference type="SUPFAM" id="SSF52788">
    <property type="entry name" value="Phosphotyrosine protein phosphatases I"/>
    <property type="match status" value="1"/>
</dbReference>
<dbReference type="PANTHER" id="PTHR11717">
    <property type="entry name" value="LOW MOLECULAR WEIGHT PROTEIN TYROSINE PHOSPHATASE"/>
    <property type="match status" value="1"/>
</dbReference>
<evidence type="ECO:0000259" key="6">
    <source>
        <dbReference type="SMART" id="SM00226"/>
    </source>
</evidence>
<dbReference type="InterPro" id="IPR050438">
    <property type="entry name" value="LMW_PTPase"/>
</dbReference>
<sequence length="162" mass="17394">MPAGGESMPDRKPAVLFVCLGNICRSPLAEAAFRREAERSGLDVAVDSAGTSGWHIGSPPDPRAQAVALSHGVDISGYQSRQVQREDFARFSHIVALDRENLAALKRLRPADGAELSLLLDHVPGRRGEAVADPYYGDDAGFDTTWADVTAGAKALVERLKR</sequence>
<feature type="active site" evidence="5">
    <location>
        <position position="19"/>
    </location>
</feature>
<organism evidence="7 8">
    <name type="scientific">Methylobacterium gnaphalii</name>
    <dbReference type="NCBI Taxonomy" id="1010610"/>
    <lineage>
        <taxon>Bacteria</taxon>
        <taxon>Pseudomonadati</taxon>
        <taxon>Pseudomonadota</taxon>
        <taxon>Alphaproteobacteria</taxon>
        <taxon>Hyphomicrobiales</taxon>
        <taxon>Methylobacteriaceae</taxon>
        <taxon>Methylobacterium</taxon>
    </lineage>
</organism>
<feature type="active site" evidence="5">
    <location>
        <position position="25"/>
    </location>
</feature>
<evidence type="ECO:0000256" key="5">
    <source>
        <dbReference type="PIRSR" id="PIRSR617867-1"/>
    </source>
</evidence>
<evidence type="ECO:0000313" key="7">
    <source>
        <dbReference type="EMBL" id="GEP11638.1"/>
    </source>
</evidence>
<evidence type="ECO:0000256" key="1">
    <source>
        <dbReference type="ARBA" id="ARBA00011063"/>
    </source>
</evidence>
<proteinExistence type="inferred from homology"/>
<keyword evidence="4" id="KW-0904">Protein phosphatase</keyword>
<dbReference type="InterPro" id="IPR023485">
    <property type="entry name" value="Ptyr_pPase"/>
</dbReference>
<dbReference type="EC" id="3.1.3.48" evidence="2"/>
<accession>A0A512JNX5</accession>
<dbReference type="Proteomes" id="UP000321750">
    <property type="component" value="Unassembled WGS sequence"/>
</dbReference>
<name>A0A512JNX5_9HYPH</name>
<dbReference type="CDD" id="cd16343">
    <property type="entry name" value="LMWPTP"/>
    <property type="match status" value="1"/>
</dbReference>
<comment type="similarity">
    <text evidence="1">Belongs to the low molecular weight phosphotyrosine protein phosphatase family.</text>
</comment>
<evidence type="ECO:0000256" key="2">
    <source>
        <dbReference type="ARBA" id="ARBA00013064"/>
    </source>
</evidence>
<gene>
    <name evidence="7" type="ORF">MGN01_34830</name>
</gene>